<feature type="transmembrane region" description="Helical" evidence="1">
    <location>
        <begin position="179"/>
        <end position="198"/>
    </location>
</feature>
<proteinExistence type="predicted"/>
<dbReference type="GO" id="GO:0016020">
    <property type="term" value="C:membrane"/>
    <property type="evidence" value="ECO:0007669"/>
    <property type="project" value="InterPro"/>
</dbReference>
<dbReference type="AlphaFoldDB" id="A0A7W9VVM2"/>
<feature type="domain" description="EamA" evidence="2">
    <location>
        <begin position="151"/>
        <end position="276"/>
    </location>
</feature>
<dbReference type="InterPro" id="IPR037185">
    <property type="entry name" value="EmrE-like"/>
</dbReference>
<name>A0A7W9VVM2_9HYPH</name>
<dbReference type="InterPro" id="IPR000620">
    <property type="entry name" value="EamA_dom"/>
</dbReference>
<evidence type="ECO:0000313" key="3">
    <source>
        <dbReference type="EMBL" id="MBB6012886.1"/>
    </source>
</evidence>
<keyword evidence="1" id="KW-0812">Transmembrane</keyword>
<evidence type="ECO:0000256" key="1">
    <source>
        <dbReference type="SAM" id="Phobius"/>
    </source>
</evidence>
<keyword evidence="4" id="KW-1185">Reference proteome</keyword>
<comment type="caution">
    <text evidence="3">The sequence shown here is derived from an EMBL/GenBank/DDBJ whole genome shotgun (WGS) entry which is preliminary data.</text>
</comment>
<protein>
    <submittedName>
        <fullName evidence="3">Drug/metabolite transporter (DMT)-like permease</fullName>
    </submittedName>
</protein>
<sequence length="306" mass="32724">MNLSDNMRGALYMVVAMIGFTINDAITKLMSESMNLAQVMLVRGIFASTTITLISWRSGAFSQMRLLLQPLVAIRAVSEVAATVTFLMALSQLPIANVSAILQALPLAVTMGAALAFGQTVGWRRWIAICAGFIGVVITVRPGYEGFSSYSLYALASVFCCTVRDLATSKLPDNIPTLLVSTVTSIVVTATGALLLAPMGGWTPIETRNLALMALGAMLLLLGYHFIIMAMRVGEVSFISPFRYTSLLSSILLGIIIFSELPDMLMILGATIIVASGLYTLYRERTVGRYETAAKSAGPSMGPDGI</sequence>
<dbReference type="SUPFAM" id="SSF103481">
    <property type="entry name" value="Multidrug resistance efflux transporter EmrE"/>
    <property type="match status" value="2"/>
</dbReference>
<dbReference type="PANTHER" id="PTHR22911:SF135">
    <property type="entry name" value="BLR4310 PROTEIN"/>
    <property type="match status" value="1"/>
</dbReference>
<gene>
    <name evidence="3" type="ORF">HNR59_002231</name>
</gene>
<feature type="transmembrane region" description="Helical" evidence="1">
    <location>
        <begin position="95"/>
        <end position="117"/>
    </location>
</feature>
<dbReference type="PANTHER" id="PTHR22911">
    <property type="entry name" value="ACYL-MALONYL CONDENSING ENZYME-RELATED"/>
    <property type="match status" value="1"/>
</dbReference>
<dbReference type="RefSeq" id="WP_183829939.1">
    <property type="nucleotide sequence ID" value="NZ_JACHEU010000001.1"/>
</dbReference>
<accession>A0A7W9VVM2</accession>
<feature type="transmembrane region" description="Helical" evidence="1">
    <location>
        <begin position="126"/>
        <end position="144"/>
    </location>
</feature>
<dbReference type="EMBL" id="JACHEU010000001">
    <property type="protein sequence ID" value="MBB6012886.1"/>
    <property type="molecule type" value="Genomic_DNA"/>
</dbReference>
<evidence type="ECO:0000313" key="4">
    <source>
        <dbReference type="Proteomes" id="UP000533306"/>
    </source>
</evidence>
<keyword evidence="1" id="KW-0472">Membrane</keyword>
<organism evidence="3 4">
    <name type="scientific">Aquamicrobium lusatiense</name>
    <dbReference type="NCBI Taxonomy" id="89772"/>
    <lineage>
        <taxon>Bacteria</taxon>
        <taxon>Pseudomonadati</taxon>
        <taxon>Pseudomonadota</taxon>
        <taxon>Alphaproteobacteria</taxon>
        <taxon>Hyphomicrobiales</taxon>
        <taxon>Phyllobacteriaceae</taxon>
        <taxon>Aquamicrobium</taxon>
    </lineage>
</organism>
<feature type="transmembrane region" description="Helical" evidence="1">
    <location>
        <begin position="264"/>
        <end position="282"/>
    </location>
</feature>
<feature type="transmembrane region" description="Helical" evidence="1">
    <location>
        <begin position="210"/>
        <end position="230"/>
    </location>
</feature>
<evidence type="ECO:0000259" key="2">
    <source>
        <dbReference type="Pfam" id="PF00892"/>
    </source>
</evidence>
<reference evidence="3 4" key="1">
    <citation type="submission" date="2020-08" db="EMBL/GenBank/DDBJ databases">
        <title>Genomic Encyclopedia of Type Strains, Phase IV (KMG-IV): sequencing the most valuable type-strain genomes for metagenomic binning, comparative biology and taxonomic classification.</title>
        <authorList>
            <person name="Goeker M."/>
        </authorList>
    </citation>
    <scope>NUCLEOTIDE SEQUENCE [LARGE SCALE GENOMIC DNA]</scope>
    <source>
        <strain evidence="3 4">DSM 11099</strain>
    </source>
</reference>
<dbReference type="Pfam" id="PF00892">
    <property type="entry name" value="EamA"/>
    <property type="match status" value="2"/>
</dbReference>
<feature type="transmembrane region" description="Helical" evidence="1">
    <location>
        <begin position="36"/>
        <end position="54"/>
    </location>
</feature>
<feature type="domain" description="EamA" evidence="2">
    <location>
        <begin position="8"/>
        <end position="140"/>
    </location>
</feature>
<feature type="transmembrane region" description="Helical" evidence="1">
    <location>
        <begin position="9"/>
        <end position="30"/>
    </location>
</feature>
<keyword evidence="1" id="KW-1133">Transmembrane helix</keyword>
<dbReference type="Proteomes" id="UP000533306">
    <property type="component" value="Unassembled WGS sequence"/>
</dbReference>